<sequence length="54" mass="5995">MEKKSKGLGDTVEKITKATGIKSIVDAVNKARGVEDCGCNKRKKLLNRVFPYKK</sequence>
<reference evidence="1" key="1">
    <citation type="submission" date="2016-10" db="EMBL/GenBank/DDBJ databases">
        <authorList>
            <person name="Varghese N."/>
        </authorList>
    </citation>
    <scope>NUCLEOTIDE SEQUENCE</scope>
</reference>
<dbReference type="EMBL" id="KY052853">
    <property type="protein sequence ID" value="ASF00730.1"/>
    <property type="molecule type" value="Genomic_DNA"/>
</dbReference>
<organism evidence="1">
    <name type="scientific">uncultured virus</name>
    <dbReference type="NCBI Taxonomy" id="340016"/>
    <lineage>
        <taxon>Viruses</taxon>
        <taxon>environmental samples</taxon>
    </lineage>
</organism>
<protein>
    <submittedName>
        <fullName evidence="1">Uncharacterized protein</fullName>
    </submittedName>
</protein>
<reference evidence="1" key="2">
    <citation type="journal article" date="2017" name="Nat. Commun.">
        <title>Single-virus genomics reveals hidden cosmopolitan and abundant viruses.</title>
        <authorList>
            <person name="Martinez-Hernandez F."/>
            <person name="Fornas O."/>
            <person name="Lluesma Gomez M."/>
            <person name="Bolduc B."/>
            <person name="de la Cruz Pena M.J."/>
            <person name="Martinez J.M."/>
            <person name="Anton J."/>
            <person name="Gasol J.M."/>
            <person name="Rosselli R."/>
            <person name="Rodriguez-Valera F."/>
            <person name="Sullivan M.B."/>
            <person name="Acinas S.G."/>
            <person name="Martinez-Garcia M."/>
        </authorList>
    </citation>
    <scope>NUCLEOTIDE SEQUENCE</scope>
</reference>
<evidence type="ECO:0000313" key="1">
    <source>
        <dbReference type="EMBL" id="ASF00730.1"/>
    </source>
</evidence>
<accession>A0A218MN61</accession>
<proteinExistence type="predicted"/>
<name>A0A218MN61_9VIRU</name>